<evidence type="ECO:0000313" key="1">
    <source>
        <dbReference type="Proteomes" id="UP000050761"/>
    </source>
</evidence>
<accession>A0A183F9P3</accession>
<dbReference type="Proteomes" id="UP000050761">
    <property type="component" value="Unassembled WGS sequence"/>
</dbReference>
<dbReference type="AlphaFoldDB" id="A0A183F9P3"/>
<sequence>LPLCPTFIDFMKAFDSIETEAVIEALLTQGVPTQYNREGSERGYHISKLFSATLENVMLELELQDMGVKVDGRQLHHLRFVKDIVLIPPSIMQLSHGKTMFMTDGRVSDAPFSLNGTNISECSSYVYLGSEVNMDNELWSELGMRKREAWGTFKGVVKIVKKNFGLRAHLRAVRAIEILMYVYPRSQNGTIQSAFDSGTMMGTFLGLTNLGRREETGDRPLLLSLE</sequence>
<organism evidence="1 2">
    <name type="scientific">Heligmosomoides polygyrus</name>
    <name type="common">Parasitic roundworm</name>
    <dbReference type="NCBI Taxonomy" id="6339"/>
    <lineage>
        <taxon>Eukaryota</taxon>
        <taxon>Metazoa</taxon>
        <taxon>Ecdysozoa</taxon>
        <taxon>Nematoda</taxon>
        <taxon>Chromadorea</taxon>
        <taxon>Rhabditida</taxon>
        <taxon>Rhabditina</taxon>
        <taxon>Rhabditomorpha</taxon>
        <taxon>Strongyloidea</taxon>
        <taxon>Heligmosomidae</taxon>
        <taxon>Heligmosomoides</taxon>
    </lineage>
</organism>
<proteinExistence type="predicted"/>
<reference evidence="2" key="1">
    <citation type="submission" date="2019-09" db="UniProtKB">
        <authorList>
            <consortium name="WormBaseParasite"/>
        </authorList>
    </citation>
    <scope>IDENTIFICATION</scope>
</reference>
<protein>
    <submittedName>
        <fullName evidence="2">Reverse transcriptase domain-containing protein</fullName>
    </submittedName>
</protein>
<dbReference type="WBParaSite" id="HPBE_0000288501-mRNA-1">
    <property type="protein sequence ID" value="HPBE_0000288501-mRNA-1"/>
    <property type="gene ID" value="HPBE_0000288501"/>
</dbReference>
<evidence type="ECO:0000313" key="2">
    <source>
        <dbReference type="WBParaSite" id="HPBE_0000288501-mRNA-1"/>
    </source>
</evidence>
<name>A0A183F9P3_HELPZ</name>
<keyword evidence="1" id="KW-1185">Reference proteome</keyword>